<proteinExistence type="predicted"/>
<name>A0A128ETN0_9GAMM</name>
<protein>
    <submittedName>
        <fullName evidence="2">Uncharacterized protein</fullName>
    </submittedName>
</protein>
<accession>A0A128ETN0</accession>
<feature type="compositionally biased region" description="Polar residues" evidence="1">
    <location>
        <begin position="1"/>
        <end position="12"/>
    </location>
</feature>
<sequence>MSKMTTCKTGENTIKAGKESQPKPEINHELLLFWRSNARQGQKTLNDRVEPAKFAKKAEKRSGVFFHIQSRLNRLSTEKTTYFTDPDVIKEGKVQWEPALNIPFFCRGKYP</sequence>
<evidence type="ECO:0000256" key="1">
    <source>
        <dbReference type="SAM" id="MobiDB-lite"/>
    </source>
</evidence>
<dbReference type="OrthoDB" id="5918985at2"/>
<dbReference type="AlphaFoldDB" id="A0A128ETN0"/>
<evidence type="ECO:0000313" key="2">
    <source>
        <dbReference type="EMBL" id="CZF77939.1"/>
    </source>
</evidence>
<organism evidence="2 3">
    <name type="scientific">Grimontia celer</name>
    <dbReference type="NCBI Taxonomy" id="1796497"/>
    <lineage>
        <taxon>Bacteria</taxon>
        <taxon>Pseudomonadati</taxon>
        <taxon>Pseudomonadota</taxon>
        <taxon>Gammaproteobacteria</taxon>
        <taxon>Vibrionales</taxon>
        <taxon>Vibrionaceae</taxon>
        <taxon>Grimontia</taxon>
    </lineage>
</organism>
<dbReference type="EMBL" id="FIZX01000001">
    <property type="protein sequence ID" value="CZF77939.1"/>
    <property type="molecule type" value="Genomic_DNA"/>
</dbReference>
<reference evidence="3" key="1">
    <citation type="submission" date="2016-02" db="EMBL/GenBank/DDBJ databases">
        <authorList>
            <person name="Rodrigo-Torres Lidia"/>
            <person name="Arahal R.David."/>
        </authorList>
    </citation>
    <scope>NUCLEOTIDE SEQUENCE [LARGE SCALE GENOMIC DNA]</scope>
    <source>
        <strain evidence="3">CECT 9029</strain>
    </source>
</reference>
<dbReference type="STRING" id="1796497.GCE9029_00518"/>
<keyword evidence="3" id="KW-1185">Reference proteome</keyword>
<evidence type="ECO:0000313" key="3">
    <source>
        <dbReference type="Proteomes" id="UP000071641"/>
    </source>
</evidence>
<feature type="region of interest" description="Disordered" evidence="1">
    <location>
        <begin position="1"/>
        <end position="23"/>
    </location>
</feature>
<gene>
    <name evidence="2" type="ORF">GCE9029_00518</name>
</gene>
<dbReference type="Proteomes" id="UP000071641">
    <property type="component" value="Unassembled WGS sequence"/>
</dbReference>